<protein>
    <submittedName>
        <fullName evidence="1">Uncharacterized protein</fullName>
    </submittedName>
</protein>
<evidence type="ECO:0000313" key="1">
    <source>
        <dbReference type="EnsemblPlants" id="Kaladp0011s0598.1.v1.1"/>
    </source>
</evidence>
<name>A0A7N0SWS6_KALFE</name>
<reference evidence="1" key="1">
    <citation type="submission" date="2021-01" db="UniProtKB">
        <authorList>
            <consortium name="EnsemblPlants"/>
        </authorList>
    </citation>
    <scope>IDENTIFICATION</scope>
</reference>
<accession>A0A7N0SWS6</accession>
<proteinExistence type="predicted"/>
<dbReference type="Gramene" id="Kaladp0011s0598.1.v1.1">
    <property type="protein sequence ID" value="Kaladp0011s0598.1.v1.1"/>
    <property type="gene ID" value="Kaladp0011s0598.v1.1"/>
</dbReference>
<dbReference type="EnsemblPlants" id="Kaladp0011s0598.1.v1.1">
    <property type="protein sequence ID" value="Kaladp0011s0598.1.v1.1"/>
    <property type="gene ID" value="Kaladp0011s0598.v1.1"/>
</dbReference>
<keyword evidence="2" id="KW-1185">Reference proteome</keyword>
<dbReference type="AlphaFoldDB" id="A0A7N0SWS6"/>
<evidence type="ECO:0000313" key="2">
    <source>
        <dbReference type="Proteomes" id="UP000594263"/>
    </source>
</evidence>
<organism evidence="1 2">
    <name type="scientific">Kalanchoe fedtschenkoi</name>
    <name type="common">Lavender scallops</name>
    <name type="synonym">South American air plant</name>
    <dbReference type="NCBI Taxonomy" id="63787"/>
    <lineage>
        <taxon>Eukaryota</taxon>
        <taxon>Viridiplantae</taxon>
        <taxon>Streptophyta</taxon>
        <taxon>Embryophyta</taxon>
        <taxon>Tracheophyta</taxon>
        <taxon>Spermatophyta</taxon>
        <taxon>Magnoliopsida</taxon>
        <taxon>eudicotyledons</taxon>
        <taxon>Gunneridae</taxon>
        <taxon>Pentapetalae</taxon>
        <taxon>Saxifragales</taxon>
        <taxon>Crassulaceae</taxon>
        <taxon>Kalanchoe</taxon>
    </lineage>
</organism>
<sequence>MSEKEETEFGSHLMDAFGSVWWYGAEDGGVNQPVAVVRREGGPLEVEAYHFTTRSQLAIFISITHF</sequence>
<dbReference type="Proteomes" id="UP000594263">
    <property type="component" value="Unplaced"/>
</dbReference>